<accession>A0A146G462</accession>
<dbReference type="InterPro" id="IPR039650">
    <property type="entry name" value="HdrA-like"/>
</dbReference>
<dbReference type="PANTHER" id="PTHR43498">
    <property type="entry name" value="FERREDOXIN:COB-COM HETERODISULFIDE REDUCTASE SUBUNIT A"/>
    <property type="match status" value="1"/>
</dbReference>
<evidence type="ECO:0000256" key="1">
    <source>
        <dbReference type="ARBA" id="ARBA00022485"/>
    </source>
</evidence>
<dbReference type="InParanoid" id="A0A146G462"/>
<sequence>MSLPPSSPSSQQWDVVVAGGGPAGCTAAISAARQGRRVLLIERTCSLGGMGTSALVPAWCPFSDQQRIIFGGLASEVFQLSKEGTPHVPADQMDWVAIDAEHLKRVYDTLVTEAGVTVLFDTFIVGTEVEERTVKSLTIANKQGLSKIEARIFIDTSGDADVVAFAGGKFEKGEPVTGNLQPVTICFVLANVNEEAYRRMPDTRKSIDGKPSLMDQMMAKYPLIPDTHFCNNIVGPGCVGFNAGHIYEIDNTDPAAVSRAIMAGRQLAATYRDALKEFQPEAFGNCHLVQTGSLVGARETRRITGDYTLTVEDYISRRTFEDEICRNAYFIDIHLTREEAATNKDWEVAINRFTRYGPGESHGIPYRCLIPSSFDNVLVAGRSISTDRIVQGSVRVMPVCLAMGEAAGTAAALALAENGTVRDVDTGRLRDILRENGGYLPEYEPATSAA</sequence>
<gene>
    <name evidence="6" type="ORF">TSACC_2218</name>
</gene>
<dbReference type="EMBL" id="BDCO01000002">
    <property type="protein sequence ID" value="GAT31824.1"/>
    <property type="molecule type" value="Genomic_DNA"/>
</dbReference>
<dbReference type="Proteomes" id="UP000076023">
    <property type="component" value="Unassembled WGS sequence"/>
</dbReference>
<keyword evidence="4" id="KW-0408">Iron</keyword>
<name>A0A146G462_TERSA</name>
<protein>
    <submittedName>
        <fullName evidence="6">FAD dependent oxidoreductase</fullName>
    </submittedName>
</protein>
<evidence type="ECO:0000256" key="4">
    <source>
        <dbReference type="ARBA" id="ARBA00023004"/>
    </source>
</evidence>
<keyword evidence="2" id="KW-0479">Metal-binding</keyword>
<keyword evidence="5" id="KW-0411">Iron-sulfur</keyword>
<dbReference type="GO" id="GO:0046872">
    <property type="term" value="F:metal ion binding"/>
    <property type="evidence" value="ECO:0007669"/>
    <property type="project" value="UniProtKB-KW"/>
</dbReference>
<dbReference type="PANTHER" id="PTHR43498:SF1">
    <property type="entry name" value="COB--COM HETERODISULFIDE REDUCTASE IRON-SULFUR SUBUNIT A"/>
    <property type="match status" value="1"/>
</dbReference>
<evidence type="ECO:0000313" key="7">
    <source>
        <dbReference type="Proteomes" id="UP000076023"/>
    </source>
</evidence>
<dbReference type="RefSeq" id="WP_075077703.1">
    <property type="nucleotide sequence ID" value="NZ_BDCO01000002.1"/>
</dbReference>
<proteinExistence type="predicted"/>
<dbReference type="GO" id="GO:0016491">
    <property type="term" value="F:oxidoreductase activity"/>
    <property type="evidence" value="ECO:0007669"/>
    <property type="project" value="UniProtKB-KW"/>
</dbReference>
<evidence type="ECO:0000256" key="3">
    <source>
        <dbReference type="ARBA" id="ARBA00023002"/>
    </source>
</evidence>
<dbReference type="Pfam" id="PF12831">
    <property type="entry name" value="FAD_oxidored"/>
    <property type="match status" value="1"/>
</dbReference>
<keyword evidence="3" id="KW-0560">Oxidoreductase</keyword>
<keyword evidence="1" id="KW-0004">4Fe-4S</keyword>
<dbReference type="STRING" id="690879.TSACC_2218"/>
<dbReference type="InterPro" id="IPR036188">
    <property type="entry name" value="FAD/NAD-bd_sf"/>
</dbReference>
<dbReference type="Gene3D" id="3.50.50.60">
    <property type="entry name" value="FAD/NAD(P)-binding domain"/>
    <property type="match status" value="1"/>
</dbReference>
<evidence type="ECO:0000256" key="5">
    <source>
        <dbReference type="ARBA" id="ARBA00023014"/>
    </source>
</evidence>
<dbReference type="AlphaFoldDB" id="A0A146G462"/>
<comment type="caution">
    <text evidence="6">The sequence shown here is derived from an EMBL/GenBank/DDBJ whole genome shotgun (WGS) entry which is preliminary data.</text>
</comment>
<dbReference type="PRINTS" id="PR00368">
    <property type="entry name" value="FADPNR"/>
</dbReference>
<evidence type="ECO:0000256" key="2">
    <source>
        <dbReference type="ARBA" id="ARBA00022723"/>
    </source>
</evidence>
<keyword evidence="7" id="KW-1185">Reference proteome</keyword>
<organism evidence="6 7">
    <name type="scientific">Terrimicrobium sacchariphilum</name>
    <dbReference type="NCBI Taxonomy" id="690879"/>
    <lineage>
        <taxon>Bacteria</taxon>
        <taxon>Pseudomonadati</taxon>
        <taxon>Verrucomicrobiota</taxon>
        <taxon>Terrimicrobiia</taxon>
        <taxon>Terrimicrobiales</taxon>
        <taxon>Terrimicrobiaceae</taxon>
        <taxon>Terrimicrobium</taxon>
    </lineage>
</organism>
<reference evidence="7" key="1">
    <citation type="journal article" date="2017" name="Genome Announc.">
        <title>Draft Genome Sequence of Terrimicrobium sacchariphilum NM-5T, a Facultative Anaerobic Soil Bacterium of the Class Spartobacteria.</title>
        <authorList>
            <person name="Qiu Y.L."/>
            <person name="Tourlousse D.M."/>
            <person name="Matsuura N."/>
            <person name="Ohashi A."/>
            <person name="Sekiguchi Y."/>
        </authorList>
    </citation>
    <scope>NUCLEOTIDE SEQUENCE [LARGE SCALE GENOMIC DNA]</scope>
    <source>
        <strain evidence="7">NM-5</strain>
    </source>
</reference>
<evidence type="ECO:0000313" key="6">
    <source>
        <dbReference type="EMBL" id="GAT31824.1"/>
    </source>
</evidence>
<dbReference type="GO" id="GO:0051539">
    <property type="term" value="F:4 iron, 4 sulfur cluster binding"/>
    <property type="evidence" value="ECO:0007669"/>
    <property type="project" value="UniProtKB-KW"/>
</dbReference>
<dbReference type="SUPFAM" id="SSF51905">
    <property type="entry name" value="FAD/NAD(P)-binding domain"/>
    <property type="match status" value="1"/>
</dbReference>
<dbReference type="OrthoDB" id="9759982at2"/>